<keyword evidence="3" id="KW-1185">Reference proteome</keyword>
<reference evidence="2 3" key="1">
    <citation type="submission" date="2019-02" db="EMBL/GenBank/DDBJ databases">
        <title>Draft genome sequence of Amycolatopsis sp. 8-3EHSu isolated from roots of Suaeda maritima.</title>
        <authorList>
            <person name="Duangmal K."/>
            <person name="Chantavorakit T."/>
        </authorList>
    </citation>
    <scope>NUCLEOTIDE SEQUENCE [LARGE SCALE GENOMIC DNA]</scope>
    <source>
        <strain evidence="2 3">8-3EHSu</strain>
    </source>
</reference>
<dbReference type="EMBL" id="SFCC01000009">
    <property type="protein sequence ID" value="RZQ62506.1"/>
    <property type="molecule type" value="Genomic_DNA"/>
</dbReference>
<feature type="domain" description="dTDP-4-dehydro-6-deoxy-alpha-D-glucopyranose 2,3-dehydratase" evidence="1">
    <location>
        <begin position="231"/>
        <end position="430"/>
    </location>
</feature>
<dbReference type="OrthoDB" id="9814961at2"/>
<dbReference type="RefSeq" id="WP_130476934.1">
    <property type="nucleotide sequence ID" value="NZ_SFCC01000009.1"/>
</dbReference>
<sequence length="433" mass="48668">MTAGRIRSRAEFDRWWAGRHAAGRFEVTRIGLDELTGWHFDDATGNLVHDSGRFFSVEGIEKRVGGEPLRSQPVIHQPEIGVLGIVVADFDGERHCLLQAKMEPGNVNILQLSPTVQATRSNYTKVHRGARTRYLELFTGPRRGRVLVDVLQSEQGAWFWRKRNRNIVVEVDGAVHAEPATDDYRWIPLSLVWELLRTDNLVNMDARTVLSCLPEPVTGDGATAGALHSDDSVLSWFTEAKTWCDWHARLVPLNQVRSWRRTPAEIAPTGERDFRIIGVRVTAGNREVSEWTQPLLEPAAPGLAVFVVRRIHDVPHVLVQALPEIGLLDLVEMAPTIQLTSAEDAADIPEPLLKDVATGGHGQVRYDTLLSEEGGRFHHALTRYQIVEVGDDFPVEVPPQYRWLTTRQLIALLRHGHYLNIEARSLVAYLHAL</sequence>
<dbReference type="Pfam" id="PF03559">
    <property type="entry name" value="Hexose_dehydrat"/>
    <property type="match status" value="2"/>
</dbReference>
<accession>A0A4Q7J6P0</accession>
<proteinExistence type="predicted"/>
<dbReference type="GO" id="GO:0016829">
    <property type="term" value="F:lyase activity"/>
    <property type="evidence" value="ECO:0007669"/>
    <property type="project" value="InterPro"/>
</dbReference>
<dbReference type="InterPro" id="IPR038153">
    <property type="entry name" value="EvaA-like_sf"/>
</dbReference>
<organism evidence="2 3">
    <name type="scientific">Amycolatopsis suaedae</name>
    <dbReference type="NCBI Taxonomy" id="2510978"/>
    <lineage>
        <taxon>Bacteria</taxon>
        <taxon>Bacillati</taxon>
        <taxon>Actinomycetota</taxon>
        <taxon>Actinomycetes</taxon>
        <taxon>Pseudonocardiales</taxon>
        <taxon>Pseudonocardiaceae</taxon>
        <taxon>Amycolatopsis</taxon>
    </lineage>
</organism>
<evidence type="ECO:0000259" key="1">
    <source>
        <dbReference type="Pfam" id="PF03559"/>
    </source>
</evidence>
<dbReference type="Gene3D" id="3.90.79.40">
    <property type="entry name" value="EvaA sugar 2,3-dehydratase subunit"/>
    <property type="match status" value="2"/>
</dbReference>
<evidence type="ECO:0000313" key="2">
    <source>
        <dbReference type="EMBL" id="RZQ62506.1"/>
    </source>
</evidence>
<evidence type="ECO:0000313" key="3">
    <source>
        <dbReference type="Proteomes" id="UP000292003"/>
    </source>
</evidence>
<name>A0A4Q7J6P0_9PSEU</name>
<gene>
    <name evidence="2" type="ORF">EWH70_19855</name>
</gene>
<dbReference type="InterPro" id="IPR005212">
    <property type="entry name" value="EvaA-like"/>
</dbReference>
<comment type="caution">
    <text evidence="2">The sequence shown here is derived from an EMBL/GenBank/DDBJ whole genome shotgun (WGS) entry which is preliminary data.</text>
</comment>
<feature type="domain" description="dTDP-4-dehydro-6-deoxy-alpha-D-glucopyranose 2,3-dehydratase" evidence="1">
    <location>
        <begin position="10"/>
        <end position="213"/>
    </location>
</feature>
<dbReference type="Proteomes" id="UP000292003">
    <property type="component" value="Unassembled WGS sequence"/>
</dbReference>
<protein>
    <submittedName>
        <fullName evidence="2">NDP-hexose 2,3-dehydratase</fullName>
    </submittedName>
</protein>
<dbReference type="AlphaFoldDB" id="A0A4Q7J6P0"/>